<accession>A0A4R1NSW1</accession>
<name>A0A4R1NSW1_9RHOB</name>
<evidence type="ECO:0000256" key="5">
    <source>
        <dbReference type="ARBA" id="ARBA00023136"/>
    </source>
</evidence>
<dbReference type="Pfam" id="PF13641">
    <property type="entry name" value="Glyco_tranf_2_3"/>
    <property type="match status" value="1"/>
</dbReference>
<dbReference type="GO" id="GO:0085029">
    <property type="term" value="P:extracellular matrix assembly"/>
    <property type="evidence" value="ECO:0007669"/>
    <property type="project" value="TreeGrafter"/>
</dbReference>
<dbReference type="SUPFAM" id="SSF53448">
    <property type="entry name" value="Nucleotide-diphospho-sugar transferases"/>
    <property type="match status" value="1"/>
</dbReference>
<dbReference type="GO" id="GO:0050501">
    <property type="term" value="F:hyaluronan synthase activity"/>
    <property type="evidence" value="ECO:0007669"/>
    <property type="project" value="TreeGrafter"/>
</dbReference>
<dbReference type="OrthoDB" id="6964257at2"/>
<dbReference type="Proteomes" id="UP000295673">
    <property type="component" value="Unassembled WGS sequence"/>
</dbReference>
<feature type="transmembrane region" description="Helical" evidence="6">
    <location>
        <begin position="504"/>
        <end position="524"/>
    </location>
</feature>
<feature type="transmembrane region" description="Helical" evidence="6">
    <location>
        <begin position="451"/>
        <end position="472"/>
    </location>
</feature>
<evidence type="ECO:0000256" key="4">
    <source>
        <dbReference type="ARBA" id="ARBA00022679"/>
    </source>
</evidence>
<evidence type="ECO:0000256" key="1">
    <source>
        <dbReference type="ARBA" id="ARBA00004236"/>
    </source>
</evidence>
<evidence type="ECO:0000313" key="7">
    <source>
        <dbReference type="EMBL" id="TCL09883.1"/>
    </source>
</evidence>
<keyword evidence="8" id="KW-1185">Reference proteome</keyword>
<gene>
    <name evidence="7" type="ORF">BXY66_1948</name>
</gene>
<dbReference type="AlphaFoldDB" id="A0A4R1NSW1"/>
<keyword evidence="3" id="KW-0328">Glycosyltransferase</keyword>
<feature type="transmembrane region" description="Helical" evidence="6">
    <location>
        <begin position="63"/>
        <end position="82"/>
    </location>
</feature>
<dbReference type="PANTHER" id="PTHR22913">
    <property type="entry name" value="HYALURONAN SYNTHASE"/>
    <property type="match status" value="1"/>
</dbReference>
<keyword evidence="2" id="KW-1003">Cell membrane</keyword>
<dbReference type="InterPro" id="IPR029044">
    <property type="entry name" value="Nucleotide-diphossugar_trans"/>
</dbReference>
<evidence type="ECO:0000256" key="2">
    <source>
        <dbReference type="ARBA" id="ARBA00022475"/>
    </source>
</evidence>
<evidence type="ECO:0000256" key="6">
    <source>
        <dbReference type="SAM" id="Phobius"/>
    </source>
</evidence>
<evidence type="ECO:0000313" key="8">
    <source>
        <dbReference type="Proteomes" id="UP000295673"/>
    </source>
</evidence>
<organism evidence="7 8">
    <name type="scientific">Shimia isoporae</name>
    <dbReference type="NCBI Taxonomy" id="647720"/>
    <lineage>
        <taxon>Bacteria</taxon>
        <taxon>Pseudomonadati</taxon>
        <taxon>Pseudomonadota</taxon>
        <taxon>Alphaproteobacteria</taxon>
        <taxon>Rhodobacterales</taxon>
        <taxon>Roseobacteraceae</taxon>
    </lineage>
</organism>
<dbReference type="EMBL" id="SMGR01000001">
    <property type="protein sequence ID" value="TCL09883.1"/>
    <property type="molecule type" value="Genomic_DNA"/>
</dbReference>
<dbReference type="GO" id="GO:0005886">
    <property type="term" value="C:plasma membrane"/>
    <property type="evidence" value="ECO:0007669"/>
    <property type="project" value="UniProtKB-SubCell"/>
</dbReference>
<comment type="caution">
    <text evidence="7">The sequence shown here is derived from an EMBL/GenBank/DDBJ whole genome shotgun (WGS) entry which is preliminary data.</text>
</comment>
<proteinExistence type="predicted"/>
<feature type="transmembrane region" description="Helical" evidence="6">
    <location>
        <begin position="32"/>
        <end position="51"/>
    </location>
</feature>
<dbReference type="RefSeq" id="WP_132859878.1">
    <property type="nucleotide sequence ID" value="NZ_SMGR01000001.1"/>
</dbReference>
<comment type="subcellular location">
    <subcellularLocation>
        <location evidence="1">Cell membrane</location>
    </subcellularLocation>
</comment>
<protein>
    <submittedName>
        <fullName evidence="7">Glycosyltransferase Alg8</fullName>
    </submittedName>
</protein>
<reference evidence="7 8" key="1">
    <citation type="submission" date="2019-03" db="EMBL/GenBank/DDBJ databases">
        <title>Genomic Encyclopedia of Archaeal and Bacterial Type Strains, Phase II (KMG-II): from individual species to whole genera.</title>
        <authorList>
            <person name="Goeker M."/>
        </authorList>
    </citation>
    <scope>NUCLEOTIDE SEQUENCE [LARGE SCALE GENOMIC DNA]</scope>
    <source>
        <strain evidence="7 8">DSM 26433</strain>
    </source>
</reference>
<dbReference type="GO" id="GO:0030213">
    <property type="term" value="P:hyaluronan biosynthetic process"/>
    <property type="evidence" value="ECO:0007669"/>
    <property type="project" value="TreeGrafter"/>
</dbReference>
<dbReference type="Gene3D" id="3.90.550.10">
    <property type="entry name" value="Spore Coat Polysaccharide Biosynthesis Protein SpsA, Chain A"/>
    <property type="match status" value="1"/>
</dbReference>
<sequence>MHEPESEYAFDKDLTNRLSHFKGPAPNFFGKWSIGHFSFFLVVFMGLLWLLANVPNRFFNPSVMHITVALGTLGLWRFGWWFTHAVRARIYANFKWPGMRSRADALWADGWRPRRLHIQMTTYFEEPAITKRVIGSVLGQIRREKIPTTIYIGTGSSYDELIIRQFVETYAQDIPDDLASLVFIRQNQPGKRMAIGLVLRAICRSMPHPDDLVIFMDGDALFGDDVLRKTLPMFAEDPELQALTTDEEVIVYGPKWIANWLDMRFAQRRLAMQSHALSNRVLTLTGRMSVFRGEHVLTEAFIRNIEADHLDHWLWGRFRFLSGDDKSSWYRLLSLNCKMTYVPDATVYTIEVIKENGLGRMVQNFRRWSGNMLRNGARAIALGPRAMPFFIWWCLVDQRLAMWTMMVSPVMAVLGTIIAPGYFWNCVIWVLFSRCVLSLFLFGYARRADMSWPFILYLNQIINASVKIYMIFHLSKQKWSNRGNQSSGGGSGWRETVRNSFAKFQLVTATGAFLVALMAYVGLIDLPFL</sequence>
<keyword evidence="6" id="KW-1133">Transmembrane helix</keyword>
<keyword evidence="6" id="KW-0812">Transmembrane</keyword>
<evidence type="ECO:0000256" key="3">
    <source>
        <dbReference type="ARBA" id="ARBA00022676"/>
    </source>
</evidence>
<keyword evidence="5 6" id="KW-0472">Membrane</keyword>
<dbReference type="PANTHER" id="PTHR22913:SF12">
    <property type="entry name" value="MANNURONAN SYNTHASE"/>
    <property type="match status" value="1"/>
</dbReference>
<keyword evidence="4 7" id="KW-0808">Transferase</keyword>